<reference evidence="3 4" key="1">
    <citation type="submission" date="2019-01" db="EMBL/GenBank/DDBJ databases">
        <title>Complete genome sequencing of Aequorivita sp. H23M31.</title>
        <authorList>
            <person name="Bae J.-W."/>
        </authorList>
    </citation>
    <scope>NUCLEOTIDE SEQUENCE [LARGE SCALE GENOMIC DNA]</scope>
    <source>
        <strain evidence="3 4">H23M31</strain>
    </source>
</reference>
<comment type="similarity">
    <text evidence="1">Belongs to the bactofilin family.</text>
</comment>
<dbReference type="KEGG" id="aev:EI546_10450"/>
<gene>
    <name evidence="3" type="ORF">EI546_10450</name>
</gene>
<evidence type="ECO:0000256" key="2">
    <source>
        <dbReference type="SAM" id="MobiDB-lite"/>
    </source>
</evidence>
<keyword evidence="4" id="KW-1185">Reference proteome</keyword>
<evidence type="ECO:0000313" key="3">
    <source>
        <dbReference type="EMBL" id="QAA82115.1"/>
    </source>
</evidence>
<dbReference type="OrthoDB" id="5432602at2"/>
<dbReference type="PANTHER" id="PTHR35024">
    <property type="entry name" value="HYPOTHETICAL CYTOSOLIC PROTEIN"/>
    <property type="match status" value="1"/>
</dbReference>
<protein>
    <submittedName>
        <fullName evidence="3">Polymer-forming cytoskeletal protein</fullName>
    </submittedName>
</protein>
<feature type="compositionally biased region" description="Basic and acidic residues" evidence="2">
    <location>
        <begin position="1"/>
        <end position="14"/>
    </location>
</feature>
<dbReference type="PANTHER" id="PTHR35024:SF4">
    <property type="entry name" value="POLYMER-FORMING CYTOSKELETAL PROTEIN"/>
    <property type="match status" value="1"/>
</dbReference>
<feature type="region of interest" description="Disordered" evidence="2">
    <location>
        <begin position="1"/>
        <end position="25"/>
    </location>
</feature>
<proteinExistence type="inferred from homology"/>
<name>A0A410G4G9_9FLAO</name>
<evidence type="ECO:0000313" key="4">
    <source>
        <dbReference type="Proteomes" id="UP000285517"/>
    </source>
</evidence>
<feature type="region of interest" description="Disordered" evidence="2">
    <location>
        <begin position="120"/>
        <end position="162"/>
    </location>
</feature>
<feature type="compositionally biased region" description="Polar residues" evidence="2">
    <location>
        <begin position="120"/>
        <end position="133"/>
    </location>
</feature>
<dbReference type="Pfam" id="PF04519">
    <property type="entry name" value="Bactofilin"/>
    <property type="match status" value="1"/>
</dbReference>
<dbReference type="RefSeq" id="WP_128250489.1">
    <property type="nucleotide sequence ID" value="NZ_CP034951.1"/>
</dbReference>
<dbReference type="EMBL" id="CP034951">
    <property type="protein sequence ID" value="QAA82115.1"/>
    <property type="molecule type" value="Genomic_DNA"/>
</dbReference>
<accession>A0A410G4G9</accession>
<dbReference type="Proteomes" id="UP000285517">
    <property type="component" value="Chromosome"/>
</dbReference>
<dbReference type="AlphaFoldDB" id="A0A410G4G9"/>
<organism evidence="3 4">
    <name type="scientific">Aequorivita ciconiae</name>
    <dbReference type="NCBI Taxonomy" id="2494375"/>
    <lineage>
        <taxon>Bacteria</taxon>
        <taxon>Pseudomonadati</taxon>
        <taxon>Bacteroidota</taxon>
        <taxon>Flavobacteriia</taxon>
        <taxon>Flavobacteriales</taxon>
        <taxon>Flavobacteriaceae</taxon>
        <taxon>Aequorivita</taxon>
    </lineage>
</organism>
<dbReference type="InterPro" id="IPR007607">
    <property type="entry name" value="BacA/B"/>
</dbReference>
<sequence length="162" mass="17440">MFSDKKKEKKKDLEPSATQNRINEGTKLKGDISSTGFFRIDGSVEGNVKTPSKVVLGKMGVIVGTLICDSADIEGKFEGNLQVTGTLTLRSTAIINGDVIVGKLAVEQGATLNASCVMQNGTSKPNTESLNISKENEPSGNYPFDRQQRVKKSTSETQEANR</sequence>
<evidence type="ECO:0000256" key="1">
    <source>
        <dbReference type="ARBA" id="ARBA00044755"/>
    </source>
</evidence>